<dbReference type="RefSeq" id="WP_141196310.1">
    <property type="nucleotide sequence ID" value="NZ_CP041186.1"/>
</dbReference>
<reference evidence="5 6" key="1">
    <citation type="submission" date="2019-06" db="EMBL/GenBank/DDBJ databases">
        <title>Persicimonas caeni gen. nov., sp. nov., a predatory bacterium isolated from solar saltern.</title>
        <authorList>
            <person name="Wang S."/>
        </authorList>
    </citation>
    <scope>NUCLEOTIDE SEQUENCE [LARGE SCALE GENOMIC DNA]</scope>
    <source>
        <strain evidence="5 6">YN101</strain>
    </source>
</reference>
<evidence type="ECO:0000256" key="2">
    <source>
        <dbReference type="ARBA" id="ARBA00023012"/>
    </source>
</evidence>
<accession>A0A5B8Y040</accession>
<keyword evidence="6" id="KW-1185">Reference proteome</keyword>
<dbReference type="PROSITE" id="PS50110">
    <property type="entry name" value="RESPONSE_REGULATORY"/>
    <property type="match status" value="1"/>
</dbReference>
<gene>
    <name evidence="5" type="ORF">FIV42_03380</name>
</gene>
<organism evidence="5 6">
    <name type="scientific">Persicimonas caeni</name>
    <dbReference type="NCBI Taxonomy" id="2292766"/>
    <lineage>
        <taxon>Bacteria</taxon>
        <taxon>Deltaproteobacteria</taxon>
        <taxon>Bradymonadales</taxon>
        <taxon>Bradymonadaceae</taxon>
        <taxon>Persicimonas</taxon>
    </lineage>
</organism>
<protein>
    <submittedName>
        <fullName evidence="5">Response regulator</fullName>
    </submittedName>
</protein>
<dbReference type="CDD" id="cd17563">
    <property type="entry name" value="REC_RegA-like"/>
    <property type="match status" value="1"/>
</dbReference>
<evidence type="ECO:0000256" key="1">
    <source>
        <dbReference type="ARBA" id="ARBA00022553"/>
    </source>
</evidence>
<keyword evidence="2" id="KW-0902">Two-component regulatory system</keyword>
<dbReference type="InterPro" id="IPR050595">
    <property type="entry name" value="Bact_response_regulator"/>
</dbReference>
<dbReference type="InterPro" id="IPR009057">
    <property type="entry name" value="Homeodomain-like_sf"/>
</dbReference>
<dbReference type="Gene3D" id="3.40.50.2300">
    <property type="match status" value="1"/>
</dbReference>
<dbReference type="Gene3D" id="1.10.10.60">
    <property type="entry name" value="Homeodomain-like"/>
    <property type="match status" value="1"/>
</dbReference>
<name>A0A4Y6PNN6_PERCE</name>
<dbReference type="GO" id="GO:0000160">
    <property type="term" value="P:phosphorelay signal transduction system"/>
    <property type="evidence" value="ECO:0007669"/>
    <property type="project" value="UniProtKB-KW"/>
</dbReference>
<dbReference type="SUPFAM" id="SSF52172">
    <property type="entry name" value="CheY-like"/>
    <property type="match status" value="1"/>
</dbReference>
<keyword evidence="1 3" id="KW-0597">Phosphoprotein</keyword>
<evidence type="ECO:0000256" key="3">
    <source>
        <dbReference type="PROSITE-ProRule" id="PRU00169"/>
    </source>
</evidence>
<dbReference type="InterPro" id="IPR002197">
    <property type="entry name" value="HTH_Fis"/>
</dbReference>
<dbReference type="InterPro" id="IPR001789">
    <property type="entry name" value="Sig_transdc_resp-reg_receiver"/>
</dbReference>
<dbReference type="PANTHER" id="PTHR44591:SF14">
    <property type="entry name" value="PROTEIN PILG"/>
    <property type="match status" value="1"/>
</dbReference>
<dbReference type="PRINTS" id="PR01590">
    <property type="entry name" value="HTHFIS"/>
</dbReference>
<evidence type="ECO:0000259" key="4">
    <source>
        <dbReference type="PROSITE" id="PS50110"/>
    </source>
</evidence>
<dbReference type="EMBL" id="CP041186">
    <property type="protein sequence ID" value="QDG49813.1"/>
    <property type="molecule type" value="Genomic_DNA"/>
</dbReference>
<dbReference type="Pfam" id="PF00072">
    <property type="entry name" value="Response_reg"/>
    <property type="match status" value="1"/>
</dbReference>
<dbReference type="OrthoDB" id="9788090at2"/>
<evidence type="ECO:0000313" key="6">
    <source>
        <dbReference type="Proteomes" id="UP000315995"/>
    </source>
</evidence>
<evidence type="ECO:0000313" key="5">
    <source>
        <dbReference type="EMBL" id="QDG49813.1"/>
    </source>
</evidence>
<dbReference type="Pfam" id="PF02954">
    <property type="entry name" value="HTH_8"/>
    <property type="match status" value="1"/>
</dbReference>
<dbReference type="AlphaFoldDB" id="A0A4Y6PNN6"/>
<accession>A0A4Y6PNN6</accession>
<dbReference type="SUPFAM" id="SSF46689">
    <property type="entry name" value="Homeodomain-like"/>
    <property type="match status" value="1"/>
</dbReference>
<feature type="modified residue" description="4-aspartylphosphate" evidence="3">
    <location>
        <position position="66"/>
    </location>
</feature>
<dbReference type="PANTHER" id="PTHR44591">
    <property type="entry name" value="STRESS RESPONSE REGULATOR PROTEIN 1"/>
    <property type="match status" value="1"/>
</dbReference>
<proteinExistence type="predicted"/>
<dbReference type="Proteomes" id="UP000315995">
    <property type="component" value="Chromosome"/>
</dbReference>
<dbReference type="GO" id="GO:0043565">
    <property type="term" value="F:sequence-specific DNA binding"/>
    <property type="evidence" value="ECO:0007669"/>
    <property type="project" value="InterPro"/>
</dbReference>
<feature type="domain" description="Response regulatory" evidence="4">
    <location>
        <begin position="17"/>
        <end position="131"/>
    </location>
</feature>
<dbReference type="InterPro" id="IPR011006">
    <property type="entry name" value="CheY-like_superfamily"/>
</dbReference>
<dbReference type="SMART" id="SM00448">
    <property type="entry name" value="REC"/>
    <property type="match status" value="1"/>
</dbReference>
<sequence length="191" mass="21166">MKDPVDAAEGTDEIAPTMLLVDDDDIFRRRLSRSMERRGFEVSAAADYDEAINLAMAQPPEMAVVDLRLPRKNGLELVRDLLEIEPTIRVVMLTGYGSIDTAVDATRLGAVNFIQKPADADDILAAFDRGEKPPLSESDIDYDAPSLARVEWEHINRVLADCGGNISEAARRLGIHRRTLQRKLNAKPPSE</sequence>